<dbReference type="Gene3D" id="3.40.50.410">
    <property type="entry name" value="von Willebrand factor, type A domain"/>
    <property type="match status" value="1"/>
</dbReference>
<feature type="domain" description="Putative Flp pilus-assembly TadG-like N-terminal" evidence="2">
    <location>
        <begin position="18"/>
        <end position="64"/>
    </location>
</feature>
<proteinExistence type="predicted"/>
<dbReference type="Proteomes" id="UP000244523">
    <property type="component" value="Unassembled WGS sequence"/>
</dbReference>
<name>A0A2T6K7X8_9RHOB</name>
<dbReference type="SUPFAM" id="SSF53300">
    <property type="entry name" value="vWA-like"/>
    <property type="match status" value="1"/>
</dbReference>
<organism evidence="3 4">
    <name type="scientific">Yoonia sediminilitoris</name>
    <dbReference type="NCBI Taxonomy" id="1286148"/>
    <lineage>
        <taxon>Bacteria</taxon>
        <taxon>Pseudomonadati</taxon>
        <taxon>Pseudomonadota</taxon>
        <taxon>Alphaproteobacteria</taxon>
        <taxon>Rhodobacterales</taxon>
        <taxon>Paracoccaceae</taxon>
        <taxon>Yoonia</taxon>
    </lineage>
</organism>
<keyword evidence="4" id="KW-1185">Reference proteome</keyword>
<reference evidence="3 4" key="1">
    <citation type="submission" date="2018-04" db="EMBL/GenBank/DDBJ databases">
        <title>Genomic Encyclopedia of Archaeal and Bacterial Type Strains, Phase II (KMG-II): from individual species to whole genera.</title>
        <authorList>
            <person name="Goeker M."/>
        </authorList>
    </citation>
    <scope>NUCLEOTIDE SEQUENCE [LARGE SCALE GENOMIC DNA]</scope>
    <source>
        <strain evidence="3 4">DSM 29955</strain>
    </source>
</reference>
<comment type="caution">
    <text evidence="3">The sequence shown here is derived from an EMBL/GenBank/DDBJ whole genome shotgun (WGS) entry which is preliminary data.</text>
</comment>
<evidence type="ECO:0000313" key="3">
    <source>
        <dbReference type="EMBL" id="PUB10839.1"/>
    </source>
</evidence>
<dbReference type="OrthoDB" id="7522752at2"/>
<accession>A0A2T6K7X8</accession>
<dbReference type="Pfam" id="PF13400">
    <property type="entry name" value="Tad"/>
    <property type="match status" value="1"/>
</dbReference>
<keyword evidence="1" id="KW-1133">Transmembrane helix</keyword>
<dbReference type="InterPro" id="IPR036465">
    <property type="entry name" value="vWFA_dom_sf"/>
</dbReference>
<dbReference type="RefSeq" id="WP_114427868.1">
    <property type="nucleotide sequence ID" value="NZ_QBUD01000016.1"/>
</dbReference>
<keyword evidence="1" id="KW-0812">Transmembrane</keyword>
<gene>
    <name evidence="3" type="ORF">C8N45_11611</name>
</gene>
<sequence length="540" mass="58410">MRPSSGVLLRKFSRDEDGSIIVLTIILLIIMLVIGGMAVDFMRFESRRAELQSVADRAVLAGAKQTSSLAAAEQVNQYFEKAGFGDAIIGAPVVTSIAGSQSVSVNSAIDIDTFYLRFIGIDQLTAPASSAAGRTTNVEISLVLDISGSMNYLVSNGNRRMDLLKPAAVNFVNQMLGTSTDGPISISLVAYSAQVNIGEELFNALNTTPRITVDTAINPATGAPFSFENPANCIEFNDADFSATGINTGIGATPYQQVPYFQHRRFDQKSDGNGNYSSDVTVSTLDQPLCPTYDFEAIIPHSRNALELTTAINALQPRQYTSIYNGMKWGVALLDPSMRDVLAPLSMMDGQMAGVRPANYDGTADGAPTQKFVILMTDGKNVSGYVPRTRIYDSAMSTSDDVYNSAEEQIWWAEGNLPFQERRPVDEWPTSLTRIDGDGNHVLKTRRIRNPRSEAEGDILLNNICTAAKASGNPGDPNITVFTIAMGNDVAEQQMRDCASAPSSNFFFQTTSTTGASEEAAINAIFETIADQIRTLRLTQ</sequence>
<dbReference type="EMBL" id="QBUD01000016">
    <property type="protein sequence ID" value="PUB10839.1"/>
    <property type="molecule type" value="Genomic_DNA"/>
</dbReference>
<dbReference type="InterPro" id="IPR028087">
    <property type="entry name" value="Tad_N"/>
</dbReference>
<evidence type="ECO:0000256" key="1">
    <source>
        <dbReference type="SAM" id="Phobius"/>
    </source>
</evidence>
<evidence type="ECO:0000313" key="4">
    <source>
        <dbReference type="Proteomes" id="UP000244523"/>
    </source>
</evidence>
<feature type="transmembrane region" description="Helical" evidence="1">
    <location>
        <begin position="20"/>
        <end position="39"/>
    </location>
</feature>
<protein>
    <submittedName>
        <fullName evidence="3">Flp pilus assembly protein TadG</fullName>
    </submittedName>
</protein>
<dbReference type="AlphaFoldDB" id="A0A2T6K7X8"/>
<evidence type="ECO:0000259" key="2">
    <source>
        <dbReference type="Pfam" id="PF13400"/>
    </source>
</evidence>
<keyword evidence="1" id="KW-0472">Membrane</keyword>